<feature type="region of interest" description="Disordered" evidence="1">
    <location>
        <begin position="1"/>
        <end position="32"/>
    </location>
</feature>
<name>A0A553I6H8_9PEZI</name>
<organism evidence="2 3">
    <name type="scientific">Xylaria flabelliformis</name>
    <dbReference type="NCBI Taxonomy" id="2512241"/>
    <lineage>
        <taxon>Eukaryota</taxon>
        <taxon>Fungi</taxon>
        <taxon>Dikarya</taxon>
        <taxon>Ascomycota</taxon>
        <taxon>Pezizomycotina</taxon>
        <taxon>Sordariomycetes</taxon>
        <taxon>Xylariomycetidae</taxon>
        <taxon>Xylariales</taxon>
        <taxon>Xylariaceae</taxon>
        <taxon>Xylaria</taxon>
    </lineage>
</organism>
<comment type="caution">
    <text evidence="2">The sequence shown here is derived from an EMBL/GenBank/DDBJ whole genome shotgun (WGS) entry which is preliminary data.</text>
</comment>
<reference evidence="3" key="1">
    <citation type="submission" date="2019-06" db="EMBL/GenBank/DDBJ databases">
        <title>Draft genome sequence of the griseofulvin-producing fungus Xylaria cubensis strain G536.</title>
        <authorList>
            <person name="Mead M.E."/>
            <person name="Raja H.A."/>
            <person name="Steenwyk J.L."/>
            <person name="Knowles S.L."/>
            <person name="Oberlies N.H."/>
            <person name="Rokas A."/>
        </authorList>
    </citation>
    <scope>NUCLEOTIDE SEQUENCE [LARGE SCALE GENOMIC DNA]</scope>
    <source>
        <strain evidence="3">G536</strain>
    </source>
</reference>
<evidence type="ECO:0000313" key="2">
    <source>
        <dbReference type="EMBL" id="TRX95797.1"/>
    </source>
</evidence>
<feature type="compositionally biased region" description="Basic and acidic residues" evidence="1">
    <location>
        <begin position="160"/>
        <end position="180"/>
    </location>
</feature>
<feature type="compositionally biased region" description="Basic residues" evidence="1">
    <location>
        <begin position="301"/>
        <end position="315"/>
    </location>
</feature>
<dbReference type="Proteomes" id="UP000319160">
    <property type="component" value="Unassembled WGS sequence"/>
</dbReference>
<dbReference type="OrthoDB" id="3910171at2759"/>
<feature type="region of interest" description="Disordered" evidence="1">
    <location>
        <begin position="293"/>
        <end position="334"/>
    </location>
</feature>
<proteinExistence type="predicted"/>
<protein>
    <submittedName>
        <fullName evidence="2">Uncharacterized protein</fullName>
    </submittedName>
</protein>
<keyword evidence="3" id="KW-1185">Reference proteome</keyword>
<sequence length="334" mass="37097">MASADDPPLYRIHDASVRQPLSPHPALPMTPPELDHDRALLHGVGDVAQDLDKLVHRLNRKPIFQDSLRWCFLEQARGDEGFTEEMEEEREVRYEGSNAFSTQMPTMPMQLQPSEPTPALDPIPELSMQCDPCPSMLPPLCEPLQPPSSSYPFNSVITESRPEEKSPCKPSDVKHSRRGMETRLHKSASNLRMLGLVTGMIENGVQCNVHNSTPSSPTRKSSVSSTLPASMRHIEAQDPIDPHLLPGRLQLEVDQGFGELDEETLLNENLALRHAGTPAGIRKFGFLRYRSSSEAAQSCKNMKKSVPRMRRRRKPSTTPASESSTAQKSPPTAA</sequence>
<feature type="compositionally biased region" description="Pro residues" evidence="1">
    <location>
        <begin position="22"/>
        <end position="31"/>
    </location>
</feature>
<evidence type="ECO:0000256" key="1">
    <source>
        <dbReference type="SAM" id="MobiDB-lite"/>
    </source>
</evidence>
<feature type="region of interest" description="Disordered" evidence="1">
    <location>
        <begin position="158"/>
        <end position="180"/>
    </location>
</feature>
<dbReference type="EMBL" id="VFLP01000014">
    <property type="protein sequence ID" value="TRX95797.1"/>
    <property type="molecule type" value="Genomic_DNA"/>
</dbReference>
<feature type="compositionally biased region" description="Low complexity" evidence="1">
    <location>
        <begin position="316"/>
        <end position="326"/>
    </location>
</feature>
<accession>A0A553I6H8</accession>
<evidence type="ECO:0000313" key="3">
    <source>
        <dbReference type="Proteomes" id="UP000319160"/>
    </source>
</evidence>
<gene>
    <name evidence="2" type="ORF">FHL15_003351</name>
</gene>
<dbReference type="AlphaFoldDB" id="A0A553I6H8"/>